<proteinExistence type="predicted"/>
<organism evidence="1 2">
    <name type="scientific">Hymenobacter swuensis DY53</name>
    <dbReference type="NCBI Taxonomy" id="1227739"/>
    <lineage>
        <taxon>Bacteria</taxon>
        <taxon>Pseudomonadati</taxon>
        <taxon>Bacteroidota</taxon>
        <taxon>Cytophagia</taxon>
        <taxon>Cytophagales</taxon>
        <taxon>Hymenobacteraceae</taxon>
        <taxon>Hymenobacter</taxon>
    </lineage>
</organism>
<dbReference type="AlphaFoldDB" id="W8F4K4"/>
<dbReference type="STRING" id="1227739.Hsw_1921"/>
<name>W8F4K4_9BACT</name>
<gene>
    <name evidence="1" type="ORF">Hsw_1921</name>
</gene>
<dbReference type="Proteomes" id="UP000019423">
    <property type="component" value="Chromosome"/>
</dbReference>
<sequence>MSGPLSVPVADWSDATVLLLLLPGRQPTTSSQAALQHQLGAGVLVLQVDEATYPAVVRSFAPAQLPTSVLVQHGVELWRQPGLPSAEEVHAVLREQARYFSP</sequence>
<reference evidence="1 2" key="1">
    <citation type="submission" date="2014-01" db="EMBL/GenBank/DDBJ databases">
        <title>Complete genome sequence of ionizing-radiation resistance bacterium Hymenobacter swuensis DY53.</title>
        <authorList>
            <person name="Jung J.-H."/>
            <person name="Jeong S.-W."/>
            <person name="Joe M.-H."/>
            <person name="Cho y.-j."/>
            <person name="Kim M.-K."/>
            <person name="Lim S.-Y."/>
        </authorList>
    </citation>
    <scope>NUCLEOTIDE SEQUENCE [LARGE SCALE GENOMIC DNA]</scope>
    <source>
        <strain evidence="1 2">DY53</strain>
    </source>
</reference>
<evidence type="ECO:0000313" key="1">
    <source>
        <dbReference type="EMBL" id="AHJ97516.1"/>
    </source>
</evidence>
<dbReference type="RefSeq" id="WP_071883097.1">
    <property type="nucleotide sequence ID" value="NZ_CP007145.1"/>
</dbReference>
<dbReference type="OrthoDB" id="964174at2"/>
<evidence type="ECO:0008006" key="3">
    <source>
        <dbReference type="Google" id="ProtNLM"/>
    </source>
</evidence>
<protein>
    <recommendedName>
        <fullName evidence="3">Thioredoxin</fullName>
    </recommendedName>
</protein>
<dbReference type="PATRIC" id="fig|1227739.3.peg.2139"/>
<dbReference type="HOGENOM" id="CLU_169702_1_0_10"/>
<dbReference type="InterPro" id="IPR036249">
    <property type="entry name" value="Thioredoxin-like_sf"/>
</dbReference>
<dbReference type="KEGG" id="hsw:Hsw_1921"/>
<dbReference type="eggNOG" id="COG0526">
    <property type="taxonomic scope" value="Bacteria"/>
</dbReference>
<evidence type="ECO:0000313" key="2">
    <source>
        <dbReference type="Proteomes" id="UP000019423"/>
    </source>
</evidence>
<keyword evidence="2" id="KW-1185">Reference proteome</keyword>
<accession>W8F4K4</accession>
<dbReference type="SUPFAM" id="SSF52833">
    <property type="entry name" value="Thioredoxin-like"/>
    <property type="match status" value="1"/>
</dbReference>
<dbReference type="EMBL" id="CP007145">
    <property type="protein sequence ID" value="AHJ97516.1"/>
    <property type="molecule type" value="Genomic_DNA"/>
</dbReference>